<dbReference type="OrthoDB" id="27563at2759"/>
<dbReference type="EMBL" id="JAPWDS010000001">
    <property type="protein sequence ID" value="KAJ5520783.1"/>
    <property type="molecule type" value="Genomic_DNA"/>
</dbReference>
<gene>
    <name evidence="1" type="ORF">N7463_001236</name>
</gene>
<sequence>MHSKSNHAFKNKCRLSRIRRKGGVEITCLAPHREREQGKLDLTRDLLLTVALDLVICTSLKTWLILQSPSEPYDTGP</sequence>
<reference evidence="1" key="1">
    <citation type="submission" date="2022-12" db="EMBL/GenBank/DDBJ databases">
        <authorList>
            <person name="Petersen C."/>
        </authorList>
    </citation>
    <scope>NUCLEOTIDE SEQUENCE</scope>
    <source>
        <strain evidence="1">IBT 29495</strain>
    </source>
</reference>
<reference evidence="1" key="2">
    <citation type="journal article" date="2023" name="IMA Fungus">
        <title>Comparative genomic study of the Penicillium genus elucidates a diverse pangenome and 15 lateral gene transfer events.</title>
        <authorList>
            <person name="Petersen C."/>
            <person name="Sorensen T."/>
            <person name="Nielsen M.R."/>
            <person name="Sondergaard T.E."/>
            <person name="Sorensen J.L."/>
            <person name="Fitzpatrick D.A."/>
            <person name="Frisvad J.C."/>
            <person name="Nielsen K.L."/>
        </authorList>
    </citation>
    <scope>NUCLEOTIDE SEQUENCE</scope>
    <source>
        <strain evidence="1">IBT 29495</strain>
    </source>
</reference>
<evidence type="ECO:0000313" key="1">
    <source>
        <dbReference type="EMBL" id="KAJ5520783.1"/>
    </source>
</evidence>
<protein>
    <submittedName>
        <fullName evidence="1">Uncharacterized protein</fullName>
    </submittedName>
</protein>
<accession>A0A9X0CCS0</accession>
<comment type="caution">
    <text evidence="1">The sequence shown here is derived from an EMBL/GenBank/DDBJ whole genome shotgun (WGS) entry which is preliminary data.</text>
</comment>
<evidence type="ECO:0000313" key="2">
    <source>
        <dbReference type="Proteomes" id="UP001149954"/>
    </source>
</evidence>
<name>A0A9X0CCS0_9EURO</name>
<organism evidence="1 2">
    <name type="scientific">Penicillium fimorum</name>
    <dbReference type="NCBI Taxonomy" id="1882269"/>
    <lineage>
        <taxon>Eukaryota</taxon>
        <taxon>Fungi</taxon>
        <taxon>Dikarya</taxon>
        <taxon>Ascomycota</taxon>
        <taxon>Pezizomycotina</taxon>
        <taxon>Eurotiomycetes</taxon>
        <taxon>Eurotiomycetidae</taxon>
        <taxon>Eurotiales</taxon>
        <taxon>Aspergillaceae</taxon>
        <taxon>Penicillium</taxon>
    </lineage>
</organism>
<dbReference type="Proteomes" id="UP001149954">
    <property type="component" value="Unassembled WGS sequence"/>
</dbReference>
<proteinExistence type="predicted"/>
<keyword evidence="2" id="KW-1185">Reference proteome</keyword>
<dbReference type="AlphaFoldDB" id="A0A9X0CCS0"/>